<dbReference type="GO" id="GO:0004674">
    <property type="term" value="F:protein serine/threonine kinase activity"/>
    <property type="evidence" value="ECO:0007669"/>
    <property type="project" value="TreeGrafter"/>
</dbReference>
<dbReference type="InterPro" id="IPR000719">
    <property type="entry name" value="Prot_kinase_dom"/>
</dbReference>
<proteinExistence type="predicted"/>
<dbReference type="STRING" id="1442368.A0A0D2GEF9"/>
<evidence type="ECO:0000259" key="1">
    <source>
        <dbReference type="PROSITE" id="PS50011"/>
    </source>
</evidence>
<reference evidence="2 3" key="1">
    <citation type="submission" date="2015-01" db="EMBL/GenBank/DDBJ databases">
        <title>The Genome Sequence of Fonsecaea pedrosoi CBS 271.37.</title>
        <authorList>
            <consortium name="The Broad Institute Genomics Platform"/>
            <person name="Cuomo C."/>
            <person name="de Hoog S."/>
            <person name="Gorbushina A."/>
            <person name="Stielow B."/>
            <person name="Teixiera M."/>
            <person name="Abouelleil A."/>
            <person name="Chapman S.B."/>
            <person name="Priest M."/>
            <person name="Young S.K."/>
            <person name="Wortman J."/>
            <person name="Nusbaum C."/>
            <person name="Birren B."/>
        </authorList>
    </citation>
    <scope>NUCLEOTIDE SEQUENCE [LARGE SCALE GENOMIC DNA]</scope>
    <source>
        <strain evidence="2 3">CBS 271.37</strain>
    </source>
</reference>
<dbReference type="GO" id="GO:0005524">
    <property type="term" value="F:ATP binding"/>
    <property type="evidence" value="ECO:0007669"/>
    <property type="project" value="InterPro"/>
</dbReference>
<dbReference type="GeneID" id="25305265"/>
<dbReference type="GO" id="GO:0005634">
    <property type="term" value="C:nucleus"/>
    <property type="evidence" value="ECO:0007669"/>
    <property type="project" value="TreeGrafter"/>
</dbReference>
<dbReference type="SUPFAM" id="SSF56112">
    <property type="entry name" value="Protein kinase-like (PK-like)"/>
    <property type="match status" value="1"/>
</dbReference>
<protein>
    <recommendedName>
        <fullName evidence="1">Protein kinase domain-containing protein</fullName>
    </recommendedName>
</protein>
<accession>A0A0D2GEF9</accession>
<dbReference type="OrthoDB" id="5979581at2759"/>
<dbReference type="InterPro" id="IPR011009">
    <property type="entry name" value="Kinase-like_dom_sf"/>
</dbReference>
<dbReference type="HOGENOM" id="CLU_1610795_0_0_1"/>
<name>A0A0D2GEF9_9EURO</name>
<dbReference type="GO" id="GO:0044773">
    <property type="term" value="P:mitotic DNA damage checkpoint signaling"/>
    <property type="evidence" value="ECO:0007669"/>
    <property type="project" value="TreeGrafter"/>
</dbReference>
<organism evidence="2 3">
    <name type="scientific">Fonsecaea pedrosoi CBS 271.37</name>
    <dbReference type="NCBI Taxonomy" id="1442368"/>
    <lineage>
        <taxon>Eukaryota</taxon>
        <taxon>Fungi</taxon>
        <taxon>Dikarya</taxon>
        <taxon>Ascomycota</taxon>
        <taxon>Pezizomycotina</taxon>
        <taxon>Eurotiomycetes</taxon>
        <taxon>Chaetothyriomycetidae</taxon>
        <taxon>Chaetothyriales</taxon>
        <taxon>Herpotrichiellaceae</taxon>
        <taxon>Fonsecaea</taxon>
    </lineage>
</organism>
<gene>
    <name evidence="2" type="ORF">Z517_05775</name>
</gene>
<dbReference type="GO" id="GO:0005737">
    <property type="term" value="C:cytoplasm"/>
    <property type="evidence" value="ECO:0007669"/>
    <property type="project" value="TreeGrafter"/>
</dbReference>
<dbReference type="VEuPathDB" id="FungiDB:Z517_05775"/>
<feature type="domain" description="Protein kinase" evidence="1">
    <location>
        <begin position="1"/>
        <end position="165"/>
    </location>
</feature>
<dbReference type="SMART" id="SM00220">
    <property type="entry name" value="S_TKc"/>
    <property type="match status" value="1"/>
</dbReference>
<dbReference type="EMBL" id="KN846972">
    <property type="protein sequence ID" value="KIW79163.1"/>
    <property type="molecule type" value="Genomic_DNA"/>
</dbReference>
<keyword evidence="3" id="KW-1185">Reference proteome</keyword>
<dbReference type="Proteomes" id="UP000053029">
    <property type="component" value="Unassembled WGS sequence"/>
</dbReference>
<evidence type="ECO:0000313" key="2">
    <source>
        <dbReference type="EMBL" id="KIW79163.1"/>
    </source>
</evidence>
<dbReference type="Gene3D" id="1.10.510.10">
    <property type="entry name" value="Transferase(Phosphotransferase) domain 1"/>
    <property type="match status" value="1"/>
</dbReference>
<dbReference type="PROSITE" id="PS50011">
    <property type="entry name" value="PROTEIN_KINASE_DOM"/>
    <property type="match status" value="1"/>
</dbReference>
<dbReference type="PANTHER" id="PTHR44167:SF24">
    <property type="entry name" value="SERINE_THREONINE-PROTEIN KINASE CHK2"/>
    <property type="match status" value="1"/>
</dbReference>
<dbReference type="AlphaFoldDB" id="A0A0D2GEF9"/>
<dbReference type="RefSeq" id="XP_013282971.1">
    <property type="nucleotide sequence ID" value="XM_013427517.1"/>
</dbReference>
<dbReference type="PANTHER" id="PTHR44167">
    <property type="entry name" value="OVARIAN-SPECIFIC SERINE/THREONINE-PROTEIN KINASE LOK-RELATED"/>
    <property type="match status" value="1"/>
</dbReference>
<evidence type="ECO:0000313" key="3">
    <source>
        <dbReference type="Proteomes" id="UP000053029"/>
    </source>
</evidence>
<sequence length="165" mass="18374">MSAKSYRIHQNAMQQVLRGHALLHENRIMHRNLKPTNLMMVAYDPPHAIIIDYGCATLNATSADHSVGTIVYLAPEVLAIKAGTSIGSKYDSKVDVWGTGLTAYQLFFQEGCSWKNGVGPDEWQNIKQRLHQRPGVLSELLESILTWAPSDRPTAAESETSEVWL</sequence>
<dbReference type="Pfam" id="PF00069">
    <property type="entry name" value="Pkinase"/>
    <property type="match status" value="1"/>
</dbReference>